<dbReference type="OrthoDB" id="1922240at2"/>
<reference evidence="2 3" key="1">
    <citation type="submission" date="2019-03" db="EMBL/GenBank/DDBJ databases">
        <title>Genomic Encyclopedia of Type Strains, Phase IV (KMG-IV): sequencing the most valuable type-strain genomes for metagenomic binning, comparative biology and taxonomic classification.</title>
        <authorList>
            <person name="Goeker M."/>
        </authorList>
    </citation>
    <scope>NUCLEOTIDE SEQUENCE [LARGE SCALE GENOMIC DNA]</scope>
    <source>
        <strain evidence="2 3">DSM 100451</strain>
    </source>
</reference>
<organism evidence="2 3">
    <name type="scientific">Allofournierella massiliensis</name>
    <dbReference type="NCBI Taxonomy" id="1650663"/>
    <lineage>
        <taxon>Bacteria</taxon>
        <taxon>Bacillati</taxon>
        <taxon>Bacillota</taxon>
        <taxon>Clostridia</taxon>
        <taxon>Eubacteriales</taxon>
        <taxon>Oscillospiraceae</taxon>
        <taxon>Allofournierella</taxon>
    </lineage>
</organism>
<name>A0A4R1QPL1_9FIRM</name>
<gene>
    <name evidence="2" type="ORF">EDD77_11716</name>
</gene>
<dbReference type="RefSeq" id="WP_058963759.1">
    <property type="nucleotide sequence ID" value="NZ_CABKVM010000015.1"/>
</dbReference>
<dbReference type="STRING" id="1650663.GCA_001486665_01300"/>
<dbReference type="AlphaFoldDB" id="A0A4R1QPL1"/>
<protein>
    <submittedName>
        <fullName evidence="2">Plasmid segregation centromere-binding protein ParR</fullName>
    </submittedName>
</protein>
<dbReference type="EMBL" id="SLUM01000017">
    <property type="protein sequence ID" value="TCL55287.1"/>
    <property type="molecule type" value="Genomic_DNA"/>
</dbReference>
<sequence length="146" mass="15948">MAAKKERGRFSLRFNISDPIHLATVELLEKQPDHGKAQYIANAVVFYDTHFADDPQPLRAAAPAPAIDRAAIEAIVREILRQEARDSEKPAGTPAACPDEETTTAPAPQERTPEPEYVPELGEAVEADDAILGLISSTMEAFRQGR</sequence>
<feature type="region of interest" description="Disordered" evidence="1">
    <location>
        <begin position="82"/>
        <end position="115"/>
    </location>
</feature>
<accession>A0A4R1QPL1</accession>
<dbReference type="Proteomes" id="UP000295184">
    <property type="component" value="Unassembled WGS sequence"/>
</dbReference>
<evidence type="ECO:0000313" key="2">
    <source>
        <dbReference type="EMBL" id="TCL55287.1"/>
    </source>
</evidence>
<proteinExistence type="predicted"/>
<evidence type="ECO:0000256" key="1">
    <source>
        <dbReference type="SAM" id="MobiDB-lite"/>
    </source>
</evidence>
<comment type="caution">
    <text evidence="2">The sequence shown here is derived from an EMBL/GenBank/DDBJ whole genome shotgun (WGS) entry which is preliminary data.</text>
</comment>
<evidence type="ECO:0000313" key="3">
    <source>
        <dbReference type="Proteomes" id="UP000295184"/>
    </source>
</evidence>